<dbReference type="Proteomes" id="UP001163828">
    <property type="component" value="Unassembled WGS sequence"/>
</dbReference>
<dbReference type="EMBL" id="MU790571">
    <property type="protein sequence ID" value="KAJ3997891.1"/>
    <property type="molecule type" value="Genomic_DNA"/>
</dbReference>
<feature type="compositionally biased region" description="Polar residues" evidence="1">
    <location>
        <begin position="55"/>
        <end position="68"/>
    </location>
</feature>
<feature type="region of interest" description="Disordered" evidence="1">
    <location>
        <begin position="1"/>
        <end position="68"/>
    </location>
</feature>
<protein>
    <submittedName>
        <fullName evidence="2">Uncharacterized protein</fullName>
    </submittedName>
</protein>
<accession>A0ABQ8QHD2</accession>
<organism evidence="2 3">
    <name type="scientific">Lentinula boryana</name>
    <dbReference type="NCBI Taxonomy" id="40481"/>
    <lineage>
        <taxon>Eukaryota</taxon>
        <taxon>Fungi</taxon>
        <taxon>Dikarya</taxon>
        <taxon>Basidiomycota</taxon>
        <taxon>Agaricomycotina</taxon>
        <taxon>Agaricomycetes</taxon>
        <taxon>Agaricomycetidae</taxon>
        <taxon>Agaricales</taxon>
        <taxon>Marasmiineae</taxon>
        <taxon>Omphalotaceae</taxon>
        <taxon>Lentinula</taxon>
    </lineage>
</organism>
<reference evidence="2" key="1">
    <citation type="submission" date="2022-08" db="EMBL/GenBank/DDBJ databases">
        <authorList>
            <consortium name="DOE Joint Genome Institute"/>
            <person name="Min B."/>
            <person name="Riley R."/>
            <person name="Sierra-Patev S."/>
            <person name="Naranjo-Ortiz M."/>
            <person name="Looney B."/>
            <person name="Konkel Z."/>
            <person name="Slot J.C."/>
            <person name="Sakamoto Y."/>
            <person name="Steenwyk J.L."/>
            <person name="Rokas A."/>
            <person name="Carro J."/>
            <person name="Camarero S."/>
            <person name="Ferreira P."/>
            <person name="Molpeceres G."/>
            <person name="Ruiz-Duenas F.J."/>
            <person name="Serrano A."/>
            <person name="Henrissat B."/>
            <person name="Drula E."/>
            <person name="Hughes K.W."/>
            <person name="Mata J.L."/>
            <person name="Ishikawa N.K."/>
            <person name="Vargas-Isla R."/>
            <person name="Ushijima S."/>
            <person name="Smith C.A."/>
            <person name="Ahrendt S."/>
            <person name="Andreopoulos W."/>
            <person name="He G."/>
            <person name="Labutti K."/>
            <person name="Lipzen A."/>
            <person name="Ng V."/>
            <person name="Sandor L."/>
            <person name="Barry K."/>
            <person name="Martinez A.T."/>
            <person name="Xiao Y."/>
            <person name="Gibbons J.G."/>
            <person name="Terashima K."/>
            <person name="Hibbett D.S."/>
            <person name="Grigoriev I.V."/>
        </authorList>
    </citation>
    <scope>NUCLEOTIDE SEQUENCE</scope>
    <source>
        <strain evidence="2">TFB10827</strain>
    </source>
</reference>
<gene>
    <name evidence="2" type="ORF">F5050DRAFT_1340346</name>
</gene>
<feature type="compositionally biased region" description="Low complexity" evidence="1">
    <location>
        <begin position="1"/>
        <end position="23"/>
    </location>
</feature>
<proteinExistence type="predicted"/>
<feature type="compositionally biased region" description="Basic and acidic residues" evidence="1">
    <location>
        <begin position="34"/>
        <end position="45"/>
    </location>
</feature>
<keyword evidence="3" id="KW-1185">Reference proteome</keyword>
<comment type="caution">
    <text evidence="2">The sequence shown here is derived from an EMBL/GenBank/DDBJ whole genome shotgun (WGS) entry which is preliminary data.</text>
</comment>
<name>A0ABQ8QHD2_9AGAR</name>
<evidence type="ECO:0000313" key="2">
    <source>
        <dbReference type="EMBL" id="KAJ3997891.1"/>
    </source>
</evidence>
<evidence type="ECO:0000313" key="3">
    <source>
        <dbReference type="Proteomes" id="UP001163828"/>
    </source>
</evidence>
<feature type="region of interest" description="Disordered" evidence="1">
    <location>
        <begin position="241"/>
        <end position="272"/>
    </location>
</feature>
<sequence>MPPAQTTPAQTNTANQKTPTGSPSKKKTRRGRGRGKDRDRGESKEGSPVPVINGTLVSNTTGNAAPNDTVTVVTGQQEAQINDKAQDELSETSPSPNNGLLTDANAFSELNMSLTSALMERETRLNSKEELAELALRLLQTDKNFVDALWRAWKSSQEKSAEILKDNIIQATMSLTPAAEASTIASVEHGHFALTKSAPATLPTLADGTGSALSDPAISPASLHSDPLSESIITVKDTMGIETERERSTSIGQSKTQEFWDEEESHVVESLL</sequence>
<feature type="compositionally biased region" description="Basic residues" evidence="1">
    <location>
        <begin position="24"/>
        <end position="33"/>
    </location>
</feature>
<evidence type="ECO:0000256" key="1">
    <source>
        <dbReference type="SAM" id="MobiDB-lite"/>
    </source>
</evidence>